<keyword evidence="1 7" id="KW-0547">Nucleotide-binding</keyword>
<dbReference type="PROSITE" id="PS51195">
    <property type="entry name" value="Q_MOTIF"/>
    <property type="match status" value="1"/>
</dbReference>
<dbReference type="CDD" id="cd00268">
    <property type="entry name" value="DEADc"/>
    <property type="match status" value="1"/>
</dbReference>
<keyword evidence="2 7" id="KW-0378">Hydrolase</keyword>
<keyword evidence="3 7" id="KW-0347">Helicase</keyword>
<dbReference type="GO" id="GO:0003724">
    <property type="term" value="F:RNA helicase activity"/>
    <property type="evidence" value="ECO:0007669"/>
    <property type="project" value="InterPro"/>
</dbReference>
<dbReference type="EMBL" id="PQVF01000013">
    <property type="protein sequence ID" value="POY35202.1"/>
    <property type="molecule type" value="Genomic_DNA"/>
</dbReference>
<evidence type="ECO:0000256" key="5">
    <source>
        <dbReference type="ARBA" id="ARBA00038437"/>
    </source>
</evidence>
<dbReference type="PROSITE" id="PS00039">
    <property type="entry name" value="DEAD_ATP_HELICASE"/>
    <property type="match status" value="1"/>
</dbReference>
<protein>
    <submittedName>
        <fullName evidence="12">DEAD/DEAH box helicase</fullName>
    </submittedName>
</protein>
<dbReference type="InterPro" id="IPR014001">
    <property type="entry name" value="Helicase_ATP-bd"/>
</dbReference>
<feature type="compositionally biased region" description="Basic and acidic residues" evidence="8">
    <location>
        <begin position="395"/>
        <end position="447"/>
    </location>
</feature>
<evidence type="ECO:0000256" key="7">
    <source>
        <dbReference type="RuleBase" id="RU000492"/>
    </source>
</evidence>
<evidence type="ECO:0000259" key="11">
    <source>
        <dbReference type="PROSITE" id="PS51195"/>
    </source>
</evidence>
<proteinExistence type="inferred from homology"/>
<feature type="domain" description="DEAD-box RNA helicase Q" evidence="11">
    <location>
        <begin position="3"/>
        <end position="31"/>
    </location>
</feature>
<evidence type="ECO:0000313" key="13">
    <source>
        <dbReference type="Proteomes" id="UP000236893"/>
    </source>
</evidence>
<dbReference type="PANTHER" id="PTHR47959">
    <property type="entry name" value="ATP-DEPENDENT RNA HELICASE RHLE-RELATED"/>
    <property type="match status" value="1"/>
</dbReference>
<evidence type="ECO:0000256" key="1">
    <source>
        <dbReference type="ARBA" id="ARBA00022741"/>
    </source>
</evidence>
<dbReference type="Proteomes" id="UP000236893">
    <property type="component" value="Unassembled WGS sequence"/>
</dbReference>
<evidence type="ECO:0000259" key="10">
    <source>
        <dbReference type="PROSITE" id="PS51194"/>
    </source>
</evidence>
<dbReference type="PROSITE" id="PS51194">
    <property type="entry name" value="HELICASE_CTER"/>
    <property type="match status" value="1"/>
</dbReference>
<dbReference type="Pfam" id="PF00271">
    <property type="entry name" value="Helicase_C"/>
    <property type="match status" value="1"/>
</dbReference>
<dbReference type="InterPro" id="IPR000629">
    <property type="entry name" value="RNA-helicase_DEAD-box_CS"/>
</dbReference>
<evidence type="ECO:0000256" key="8">
    <source>
        <dbReference type="SAM" id="MobiDB-lite"/>
    </source>
</evidence>
<keyword evidence="13" id="KW-1185">Reference proteome</keyword>
<reference evidence="12 13" key="1">
    <citation type="submission" date="2018-01" db="EMBL/GenBank/DDBJ databases">
        <authorList>
            <person name="Gaut B.S."/>
            <person name="Morton B.R."/>
            <person name="Clegg M.T."/>
            <person name="Duvall M.R."/>
        </authorList>
    </citation>
    <scope>NUCLEOTIDE SEQUENCE [LARGE SCALE GENOMIC DNA]</scope>
    <source>
        <strain evidence="12 13">HR-AV</strain>
    </source>
</reference>
<dbReference type="PANTHER" id="PTHR47959:SF13">
    <property type="entry name" value="ATP-DEPENDENT RNA HELICASE RHLE"/>
    <property type="match status" value="1"/>
</dbReference>
<evidence type="ECO:0000256" key="4">
    <source>
        <dbReference type="ARBA" id="ARBA00022840"/>
    </source>
</evidence>
<gene>
    <name evidence="12" type="ORF">C3K47_16625</name>
</gene>
<feature type="region of interest" description="Disordered" evidence="8">
    <location>
        <begin position="395"/>
        <end position="453"/>
    </location>
</feature>
<dbReference type="Gene3D" id="3.40.50.300">
    <property type="entry name" value="P-loop containing nucleotide triphosphate hydrolases"/>
    <property type="match status" value="2"/>
</dbReference>
<dbReference type="GO" id="GO:0005829">
    <property type="term" value="C:cytosol"/>
    <property type="evidence" value="ECO:0007669"/>
    <property type="project" value="TreeGrafter"/>
</dbReference>
<dbReference type="SUPFAM" id="SSF52540">
    <property type="entry name" value="P-loop containing nucleoside triphosphate hydrolases"/>
    <property type="match status" value="1"/>
</dbReference>
<dbReference type="SMART" id="SM00487">
    <property type="entry name" value="DEXDc"/>
    <property type="match status" value="1"/>
</dbReference>
<dbReference type="AlphaFoldDB" id="A0A2S4ZZ35"/>
<dbReference type="InterPro" id="IPR011545">
    <property type="entry name" value="DEAD/DEAH_box_helicase_dom"/>
</dbReference>
<comment type="similarity">
    <text evidence="5 7">Belongs to the DEAD box helicase family.</text>
</comment>
<keyword evidence="4 7" id="KW-0067">ATP-binding</keyword>
<dbReference type="GO" id="GO:0016787">
    <property type="term" value="F:hydrolase activity"/>
    <property type="evidence" value="ECO:0007669"/>
    <property type="project" value="UniProtKB-KW"/>
</dbReference>
<dbReference type="PROSITE" id="PS51192">
    <property type="entry name" value="HELICASE_ATP_BIND_1"/>
    <property type="match status" value="1"/>
</dbReference>
<sequence>MSKTFEDFQFNRQILNAIEEAGYTSPTLIQQKAITPILSGNDLMGIAQTGTGKTAAYVLPMVMKLKYAQGQNPRALILVPTRELALQVLEATQALAKYTDLRITAIFGGLGPKTQIETIKSGVDVIIATPGRFMEIYLKEELIVKQLNYFVIDEADKMMDMGFLPQIHKILEIIPRKRQNLLFSATMHQRVETLAGDFLKFPVKVEVTQQATPAETVSQALYYVPNLKSKINLMMHLLKDEEDISKLIVFTKTKTTADNIAKYLVRRFGEEQVRVIHANKGQNSRINAINQFKNDDIRILVATDVAARGLDVSDVSHVINFDVPLIYEDYVHRIGRTGRANKTGDAITFCNEAEKFHIEKIQKLIRQQIPVIEIPQGVFVEETAYDERQAMAREIDEQKRKADPDFKGAFHEKKNPFAKKAEKTKKDQKRSYVDPKSKEARFGPKDKNKGKRR</sequence>
<dbReference type="RefSeq" id="WP_103790290.1">
    <property type="nucleotide sequence ID" value="NZ_PQVF01000013.1"/>
</dbReference>
<organism evidence="12 13">
    <name type="scientific">Solitalea longa</name>
    <dbReference type="NCBI Taxonomy" id="2079460"/>
    <lineage>
        <taxon>Bacteria</taxon>
        <taxon>Pseudomonadati</taxon>
        <taxon>Bacteroidota</taxon>
        <taxon>Sphingobacteriia</taxon>
        <taxon>Sphingobacteriales</taxon>
        <taxon>Sphingobacteriaceae</taxon>
        <taxon>Solitalea</taxon>
    </lineage>
</organism>
<evidence type="ECO:0000259" key="9">
    <source>
        <dbReference type="PROSITE" id="PS51192"/>
    </source>
</evidence>
<comment type="caution">
    <text evidence="12">The sequence shown here is derived from an EMBL/GenBank/DDBJ whole genome shotgun (WGS) entry which is preliminary data.</text>
</comment>
<dbReference type="CDD" id="cd18787">
    <property type="entry name" value="SF2_C_DEAD"/>
    <property type="match status" value="1"/>
</dbReference>
<evidence type="ECO:0000256" key="2">
    <source>
        <dbReference type="ARBA" id="ARBA00022801"/>
    </source>
</evidence>
<dbReference type="GO" id="GO:0003676">
    <property type="term" value="F:nucleic acid binding"/>
    <property type="evidence" value="ECO:0007669"/>
    <property type="project" value="InterPro"/>
</dbReference>
<feature type="domain" description="Helicase C-terminal" evidence="10">
    <location>
        <begin position="232"/>
        <end position="386"/>
    </location>
</feature>
<dbReference type="InterPro" id="IPR027417">
    <property type="entry name" value="P-loop_NTPase"/>
</dbReference>
<dbReference type="InterPro" id="IPR014014">
    <property type="entry name" value="RNA_helicase_DEAD_Q_motif"/>
</dbReference>
<dbReference type="OrthoDB" id="9762011at2"/>
<evidence type="ECO:0000256" key="3">
    <source>
        <dbReference type="ARBA" id="ARBA00022806"/>
    </source>
</evidence>
<feature type="domain" description="Helicase ATP-binding" evidence="9">
    <location>
        <begin position="34"/>
        <end position="205"/>
    </location>
</feature>
<name>A0A2S4ZZ35_9SPHI</name>
<evidence type="ECO:0000313" key="12">
    <source>
        <dbReference type="EMBL" id="POY35202.1"/>
    </source>
</evidence>
<dbReference type="InterPro" id="IPR050079">
    <property type="entry name" value="DEAD_box_RNA_helicase"/>
</dbReference>
<dbReference type="GO" id="GO:0005524">
    <property type="term" value="F:ATP binding"/>
    <property type="evidence" value="ECO:0007669"/>
    <property type="project" value="UniProtKB-KW"/>
</dbReference>
<dbReference type="Pfam" id="PF00270">
    <property type="entry name" value="DEAD"/>
    <property type="match status" value="1"/>
</dbReference>
<dbReference type="SMART" id="SM00490">
    <property type="entry name" value="HELICc"/>
    <property type="match status" value="1"/>
</dbReference>
<dbReference type="InterPro" id="IPR001650">
    <property type="entry name" value="Helicase_C-like"/>
</dbReference>
<dbReference type="InterPro" id="IPR044742">
    <property type="entry name" value="DEAD/DEAH_RhlB"/>
</dbReference>
<feature type="short sequence motif" description="Q motif" evidence="6">
    <location>
        <begin position="3"/>
        <end position="31"/>
    </location>
</feature>
<accession>A0A2S4ZZ35</accession>
<evidence type="ECO:0000256" key="6">
    <source>
        <dbReference type="PROSITE-ProRule" id="PRU00552"/>
    </source>
</evidence>